<evidence type="ECO:0000313" key="2">
    <source>
        <dbReference type="Proteomes" id="UP000247781"/>
    </source>
</evidence>
<organism evidence="1 2">
    <name type="scientific">Mycolicibacterium moriokaense</name>
    <dbReference type="NCBI Taxonomy" id="39691"/>
    <lineage>
        <taxon>Bacteria</taxon>
        <taxon>Bacillati</taxon>
        <taxon>Actinomycetota</taxon>
        <taxon>Actinomycetes</taxon>
        <taxon>Mycobacteriales</taxon>
        <taxon>Mycobacteriaceae</taxon>
        <taxon>Mycolicibacterium</taxon>
    </lineage>
</organism>
<protein>
    <recommendedName>
        <fullName evidence="3">GNAT family N-acetyltransferase</fullName>
    </recommendedName>
</protein>
<comment type="caution">
    <text evidence="1">The sequence shown here is derived from an EMBL/GenBank/DDBJ whole genome shotgun (WGS) entry which is preliminary data.</text>
</comment>
<dbReference type="OrthoDB" id="7057833at2"/>
<proteinExistence type="predicted"/>
<gene>
    <name evidence="1" type="ORF">C8E89_120115</name>
</gene>
<dbReference type="Proteomes" id="UP000247781">
    <property type="component" value="Unassembled WGS sequence"/>
</dbReference>
<evidence type="ECO:0008006" key="3">
    <source>
        <dbReference type="Google" id="ProtNLM"/>
    </source>
</evidence>
<dbReference type="Gene3D" id="3.40.630.30">
    <property type="match status" value="1"/>
</dbReference>
<reference evidence="2" key="1">
    <citation type="submission" date="2018-05" db="EMBL/GenBank/DDBJ databases">
        <authorList>
            <person name="Deangelis K."/>
            <person name="Huntemann M."/>
            <person name="Clum A."/>
            <person name="Pillay M."/>
            <person name="Palaniappan K."/>
            <person name="Varghese N."/>
            <person name="Mikhailova N."/>
            <person name="Stamatis D."/>
            <person name="Reddy T."/>
            <person name="Daum C."/>
            <person name="Shapiro N."/>
            <person name="Ivanova N."/>
            <person name="Kyrpides N."/>
            <person name="Woyke T."/>
        </authorList>
    </citation>
    <scope>NUCLEOTIDE SEQUENCE [LARGE SCALE GENOMIC DNA]</scope>
    <source>
        <strain evidence="2">GAS496</strain>
    </source>
</reference>
<dbReference type="EMBL" id="QJJU01000020">
    <property type="protein sequence ID" value="PXX04376.1"/>
    <property type="molecule type" value="Genomic_DNA"/>
</dbReference>
<accession>A0A318HM48</accession>
<dbReference type="RefSeq" id="WP_110318756.1">
    <property type="nucleotide sequence ID" value="NZ_QJJU01000020.1"/>
</dbReference>
<keyword evidence="2" id="KW-1185">Reference proteome</keyword>
<evidence type="ECO:0000313" key="1">
    <source>
        <dbReference type="EMBL" id="PXX04376.1"/>
    </source>
</evidence>
<dbReference type="AlphaFoldDB" id="A0A318HM48"/>
<sequence>MGHIDVRPALRADVRELSVVLGHAFYDDPVMTWMVPDAAARAKALRRAFVTMPRHHFLAGESREDPMLAPVGIAAAHF</sequence>
<reference evidence="1 2" key="2">
    <citation type="submission" date="2018-06" db="EMBL/GenBank/DDBJ databases">
        <title>Sequencing of bacterial isolates from soil warming experiment in Harvard Forest, Massachusetts, USA.</title>
        <authorList>
            <person name="Deangelis K.PhD."/>
        </authorList>
    </citation>
    <scope>NUCLEOTIDE SEQUENCE [LARGE SCALE GENOMIC DNA]</scope>
    <source>
        <strain evidence="1 2">GAS496</strain>
    </source>
</reference>
<name>A0A318HM48_9MYCO</name>